<sequence>MIAKMAGMRGLIAFLLMKTAFASPHPALVARQTTGTCAVPTCAATGRAEIQEGAACLCSAGTSFRDSICNGHPPLTSVFTTLPRTVTSTTVIWTTRPATTEYTTPPYTRTIRRSTSVDVTSTITNNVTSVSGTITTTVAFETVTSFTTITQSTCRNSPGTGDAFIPEITPPPTTNPALMRRQDATSYNCSPYSSWYASYSSENGAGAVRSACSCLRGGNESTRTTIVTRYSTIVASTRTRRSTSRSGTLTTRSTVLTTTTSTRGSTILSTETSITTVPAVIPVTGTTTITSTITTQVPISAPSSFRLYYNLNGGRQYAVAARRPGQDDQDTRFLSSTPSNGDTFTLDTSGRIIDTQGANAIAVATDEAPYKYLYLDQDINNHGPNVPTCTWCNGPLSCDYPDSGNSSSSNSTNFYSCGGGFLVLSESNAWVEGSSCQRVTIRLEVANGGEAGPGTTTEGETSTTESDTVTSPTSGATTTTDDNTTTEPSSDSTTATDAPTTTNDSTTTPEPTSEPTDNPPLLRKYGFLG</sequence>
<comment type="caution">
    <text evidence="3">The sequence shown here is derived from an EMBL/GenBank/DDBJ whole genome shotgun (WGS) entry which is preliminary data.</text>
</comment>
<evidence type="ECO:0000256" key="1">
    <source>
        <dbReference type="SAM" id="MobiDB-lite"/>
    </source>
</evidence>
<keyword evidence="4" id="KW-1185">Reference proteome</keyword>
<evidence type="ECO:0000256" key="2">
    <source>
        <dbReference type="SAM" id="SignalP"/>
    </source>
</evidence>
<accession>A0A8H6RRJ3</accession>
<reference evidence="3" key="1">
    <citation type="submission" date="2020-04" db="EMBL/GenBank/DDBJ databases">
        <title>Draft genome resource of the tomato pathogen Pseudocercospora fuligena.</title>
        <authorList>
            <person name="Zaccaron A."/>
        </authorList>
    </citation>
    <scope>NUCLEOTIDE SEQUENCE</scope>
    <source>
        <strain evidence="3">PF001</strain>
    </source>
</reference>
<protein>
    <recommendedName>
        <fullName evidence="5">EGF-like domain-containing protein</fullName>
    </recommendedName>
</protein>
<feature type="chain" id="PRO_5034726070" description="EGF-like domain-containing protein" evidence="2">
    <location>
        <begin position="23"/>
        <end position="529"/>
    </location>
</feature>
<feature type="signal peptide" evidence="2">
    <location>
        <begin position="1"/>
        <end position="22"/>
    </location>
</feature>
<evidence type="ECO:0000313" key="4">
    <source>
        <dbReference type="Proteomes" id="UP000660729"/>
    </source>
</evidence>
<dbReference type="OrthoDB" id="3650300at2759"/>
<evidence type="ECO:0000313" key="3">
    <source>
        <dbReference type="EMBL" id="KAF7195904.1"/>
    </source>
</evidence>
<dbReference type="Proteomes" id="UP000660729">
    <property type="component" value="Unassembled WGS sequence"/>
</dbReference>
<dbReference type="EMBL" id="JABCIY010000035">
    <property type="protein sequence ID" value="KAF7195904.1"/>
    <property type="molecule type" value="Genomic_DNA"/>
</dbReference>
<gene>
    <name evidence="3" type="ORF">HII31_02784</name>
</gene>
<dbReference type="AlphaFoldDB" id="A0A8H6RRJ3"/>
<feature type="compositionally biased region" description="Low complexity" evidence="1">
    <location>
        <begin position="453"/>
        <end position="516"/>
    </location>
</feature>
<keyword evidence="2" id="KW-0732">Signal</keyword>
<feature type="region of interest" description="Disordered" evidence="1">
    <location>
        <begin position="157"/>
        <end position="176"/>
    </location>
</feature>
<proteinExistence type="predicted"/>
<name>A0A8H6RRJ3_9PEZI</name>
<feature type="region of interest" description="Disordered" evidence="1">
    <location>
        <begin position="447"/>
        <end position="529"/>
    </location>
</feature>
<organism evidence="3 4">
    <name type="scientific">Pseudocercospora fuligena</name>
    <dbReference type="NCBI Taxonomy" id="685502"/>
    <lineage>
        <taxon>Eukaryota</taxon>
        <taxon>Fungi</taxon>
        <taxon>Dikarya</taxon>
        <taxon>Ascomycota</taxon>
        <taxon>Pezizomycotina</taxon>
        <taxon>Dothideomycetes</taxon>
        <taxon>Dothideomycetidae</taxon>
        <taxon>Mycosphaerellales</taxon>
        <taxon>Mycosphaerellaceae</taxon>
        <taxon>Pseudocercospora</taxon>
    </lineage>
</organism>
<evidence type="ECO:0008006" key="5">
    <source>
        <dbReference type="Google" id="ProtNLM"/>
    </source>
</evidence>